<reference evidence="15 16" key="1">
    <citation type="journal article" date="2013" name="Genome Announc.">
        <title>Genome Sequence of Staphylococcus massiliensis Strain S46, Isolated from the Surface of Healthy Human Skin.</title>
        <authorList>
            <person name="Srivastav R."/>
            <person name="Singh A."/>
            <person name="Jangir P.K."/>
            <person name="Kumari C."/>
            <person name="Muduli S."/>
            <person name="Sharma R."/>
        </authorList>
    </citation>
    <scope>NUCLEOTIDE SEQUENCE [LARGE SCALE GENOMIC DNA]</scope>
    <source>
        <strain evidence="15 16">S46</strain>
    </source>
</reference>
<evidence type="ECO:0000256" key="7">
    <source>
        <dbReference type="ARBA" id="ARBA00022603"/>
    </source>
</evidence>
<evidence type="ECO:0000256" key="1">
    <source>
        <dbReference type="ARBA" id="ARBA00004496"/>
    </source>
</evidence>
<evidence type="ECO:0000256" key="2">
    <source>
        <dbReference type="ARBA" id="ARBA00005528"/>
    </source>
</evidence>
<dbReference type="InterPro" id="IPR015947">
    <property type="entry name" value="PUA-like_sf"/>
</dbReference>
<evidence type="ECO:0000256" key="4">
    <source>
        <dbReference type="ARBA" id="ARBA00013673"/>
    </source>
</evidence>
<dbReference type="InterPro" id="IPR006700">
    <property type="entry name" value="RsmE"/>
</dbReference>
<comment type="similarity">
    <text evidence="2 12">Belongs to the RNA methyltransferase RsmE family.</text>
</comment>
<proteinExistence type="inferred from homology"/>
<comment type="catalytic activity">
    <reaction evidence="11 12">
        <text>uridine(1498) in 16S rRNA + S-adenosyl-L-methionine = N(3)-methyluridine(1498) in 16S rRNA + S-adenosyl-L-homocysteine + H(+)</text>
        <dbReference type="Rhea" id="RHEA:42920"/>
        <dbReference type="Rhea" id="RHEA-COMP:10283"/>
        <dbReference type="Rhea" id="RHEA-COMP:10284"/>
        <dbReference type="ChEBI" id="CHEBI:15378"/>
        <dbReference type="ChEBI" id="CHEBI:57856"/>
        <dbReference type="ChEBI" id="CHEBI:59789"/>
        <dbReference type="ChEBI" id="CHEBI:65315"/>
        <dbReference type="ChEBI" id="CHEBI:74502"/>
        <dbReference type="EC" id="2.1.1.193"/>
    </reaction>
</comment>
<sequence>MQRYFLTESADLNQRFFIQEKNDIHHISKVMRMQPEDHIVITFNDEKVFKCEIIDISNEAIEVETIEALDVMSEMPVEVTILSGLIKADKYEWMLQKATELGAKHFIGTEMERNVVKLQPNKASKKLSRWEKIIKEAAEQSYRLSIPSIKYMSNFNEIYDIINQYDYVIIAYEESAKRGEVSHLKALTQKFKAGDKILFVSGPEGGFSENEIEKLTEVGCAVGLGPRILRAETAPLYVLSAISYELELMR</sequence>
<dbReference type="Proteomes" id="UP000009885">
    <property type="component" value="Unassembled WGS sequence"/>
</dbReference>
<dbReference type="NCBIfam" id="NF008691">
    <property type="entry name" value="PRK11713.1-4"/>
    <property type="match status" value="1"/>
</dbReference>
<dbReference type="SUPFAM" id="SSF88697">
    <property type="entry name" value="PUA domain-like"/>
    <property type="match status" value="1"/>
</dbReference>
<dbReference type="InterPro" id="IPR046886">
    <property type="entry name" value="RsmE_MTase_dom"/>
</dbReference>
<evidence type="ECO:0000256" key="3">
    <source>
        <dbReference type="ARBA" id="ARBA00012328"/>
    </source>
</evidence>
<dbReference type="OrthoDB" id="9815641at2"/>
<comment type="subcellular location">
    <subcellularLocation>
        <location evidence="1 12">Cytoplasm</location>
    </subcellularLocation>
</comment>
<feature type="domain" description="Ribosomal RNA small subunit methyltransferase E PUA-like" evidence="14">
    <location>
        <begin position="22"/>
        <end position="64"/>
    </location>
</feature>
<keyword evidence="6 12" id="KW-0698">rRNA processing</keyword>
<keyword evidence="8 12" id="KW-0808">Transferase</keyword>
<gene>
    <name evidence="15" type="ORF">C273_03445</name>
</gene>
<evidence type="ECO:0000313" key="16">
    <source>
        <dbReference type="Proteomes" id="UP000009885"/>
    </source>
</evidence>
<feature type="domain" description="Ribosomal RNA small subunit methyltransferase E methyltransferase" evidence="13">
    <location>
        <begin position="74"/>
        <end position="243"/>
    </location>
</feature>
<dbReference type="Pfam" id="PF04452">
    <property type="entry name" value="Methyltrans_RNA"/>
    <property type="match status" value="1"/>
</dbReference>
<dbReference type="GO" id="GO:0070042">
    <property type="term" value="F:rRNA (uridine-N3-)-methyltransferase activity"/>
    <property type="evidence" value="ECO:0007669"/>
    <property type="project" value="TreeGrafter"/>
</dbReference>
<evidence type="ECO:0000259" key="14">
    <source>
        <dbReference type="Pfam" id="PF20260"/>
    </source>
</evidence>
<dbReference type="NCBIfam" id="TIGR00046">
    <property type="entry name" value="RsmE family RNA methyltransferase"/>
    <property type="match status" value="1"/>
</dbReference>
<evidence type="ECO:0000256" key="8">
    <source>
        <dbReference type="ARBA" id="ARBA00022679"/>
    </source>
</evidence>
<dbReference type="GO" id="GO:0005737">
    <property type="term" value="C:cytoplasm"/>
    <property type="evidence" value="ECO:0007669"/>
    <property type="project" value="UniProtKB-SubCell"/>
</dbReference>
<evidence type="ECO:0000259" key="13">
    <source>
        <dbReference type="Pfam" id="PF04452"/>
    </source>
</evidence>
<evidence type="ECO:0000256" key="9">
    <source>
        <dbReference type="ARBA" id="ARBA00022691"/>
    </source>
</evidence>
<name>K9B547_9STAP</name>
<keyword evidence="9 12" id="KW-0949">S-adenosyl-L-methionine</keyword>
<keyword evidence="16" id="KW-1185">Reference proteome</keyword>
<dbReference type="SUPFAM" id="SSF75217">
    <property type="entry name" value="alpha/beta knot"/>
    <property type="match status" value="1"/>
</dbReference>
<dbReference type="EC" id="2.1.1.193" evidence="3 12"/>
<dbReference type="AlphaFoldDB" id="K9B547"/>
<accession>K9B547</accession>
<dbReference type="CDD" id="cd18084">
    <property type="entry name" value="RsmE-like"/>
    <property type="match status" value="1"/>
</dbReference>
<organism evidence="15 16">
    <name type="scientific">Staphylococcus massiliensis S46</name>
    <dbReference type="NCBI Taxonomy" id="1229783"/>
    <lineage>
        <taxon>Bacteria</taxon>
        <taxon>Bacillati</taxon>
        <taxon>Bacillota</taxon>
        <taxon>Bacilli</taxon>
        <taxon>Bacillales</taxon>
        <taxon>Staphylococcaceae</taxon>
        <taxon>Staphylococcus</taxon>
    </lineage>
</organism>
<evidence type="ECO:0000256" key="5">
    <source>
        <dbReference type="ARBA" id="ARBA00022490"/>
    </source>
</evidence>
<evidence type="ECO:0000256" key="12">
    <source>
        <dbReference type="PIRNR" id="PIRNR015601"/>
    </source>
</evidence>
<evidence type="ECO:0000256" key="11">
    <source>
        <dbReference type="ARBA" id="ARBA00047944"/>
    </source>
</evidence>
<dbReference type="RefSeq" id="WP_009382592.1">
    <property type="nucleotide sequence ID" value="NZ_AMSQ01000004.1"/>
</dbReference>
<dbReference type="EMBL" id="AMSQ01000004">
    <property type="protein sequence ID" value="EKU49917.1"/>
    <property type="molecule type" value="Genomic_DNA"/>
</dbReference>
<evidence type="ECO:0000313" key="15">
    <source>
        <dbReference type="EMBL" id="EKU49917.1"/>
    </source>
</evidence>
<evidence type="ECO:0000256" key="6">
    <source>
        <dbReference type="ARBA" id="ARBA00022552"/>
    </source>
</evidence>
<dbReference type="InterPro" id="IPR029028">
    <property type="entry name" value="Alpha/beta_knot_MTases"/>
</dbReference>
<comment type="caution">
    <text evidence="15">The sequence shown here is derived from an EMBL/GenBank/DDBJ whole genome shotgun (WGS) entry which is preliminary data.</text>
</comment>
<dbReference type="PANTHER" id="PTHR30027:SF3">
    <property type="entry name" value="16S RRNA (URACIL(1498)-N(3))-METHYLTRANSFERASE"/>
    <property type="match status" value="1"/>
</dbReference>
<dbReference type="GO" id="GO:0070475">
    <property type="term" value="P:rRNA base methylation"/>
    <property type="evidence" value="ECO:0007669"/>
    <property type="project" value="TreeGrafter"/>
</dbReference>
<dbReference type="PATRIC" id="fig|1229783.3.peg.694"/>
<dbReference type="PIRSF" id="PIRSF015601">
    <property type="entry name" value="MTase_slr0722"/>
    <property type="match status" value="1"/>
</dbReference>
<dbReference type="Pfam" id="PF20260">
    <property type="entry name" value="PUA_4"/>
    <property type="match status" value="1"/>
</dbReference>
<dbReference type="eggNOG" id="COG1385">
    <property type="taxonomic scope" value="Bacteria"/>
</dbReference>
<dbReference type="Gene3D" id="3.40.1280.10">
    <property type="match status" value="1"/>
</dbReference>
<protein>
    <recommendedName>
        <fullName evidence="4 12">Ribosomal RNA small subunit methyltransferase E</fullName>
        <ecNumber evidence="3 12">2.1.1.193</ecNumber>
    </recommendedName>
</protein>
<dbReference type="PANTHER" id="PTHR30027">
    <property type="entry name" value="RIBOSOMAL RNA SMALL SUBUNIT METHYLTRANSFERASE E"/>
    <property type="match status" value="1"/>
</dbReference>
<keyword evidence="5 12" id="KW-0963">Cytoplasm</keyword>
<comment type="function">
    <text evidence="10 12">Specifically methylates the N3 position of the uracil ring of uridine 1498 (m3U1498) in 16S rRNA. Acts on the fully assembled 30S ribosomal subunit.</text>
</comment>
<evidence type="ECO:0000256" key="10">
    <source>
        <dbReference type="ARBA" id="ARBA00025699"/>
    </source>
</evidence>
<dbReference type="InterPro" id="IPR029026">
    <property type="entry name" value="tRNA_m1G_MTases_N"/>
</dbReference>
<dbReference type="InterPro" id="IPR046887">
    <property type="entry name" value="RsmE_PUA-like"/>
</dbReference>
<dbReference type="Gene3D" id="2.40.240.20">
    <property type="entry name" value="Hypothetical PUA domain-like, domain 1"/>
    <property type="match status" value="1"/>
</dbReference>
<keyword evidence="7 12" id="KW-0489">Methyltransferase</keyword>
<dbReference type="STRING" id="1229783.C273_03445"/>